<keyword evidence="6" id="KW-1185">Reference proteome</keyword>
<proteinExistence type="predicted"/>
<dbReference type="SUPFAM" id="SSF47473">
    <property type="entry name" value="EF-hand"/>
    <property type="match status" value="1"/>
</dbReference>
<dbReference type="PROSITE" id="PS00018">
    <property type="entry name" value="EF_HAND_1"/>
    <property type="match status" value="4"/>
</dbReference>
<evidence type="ECO:0000256" key="3">
    <source>
        <dbReference type="ARBA" id="ARBA00022837"/>
    </source>
</evidence>
<keyword evidence="3" id="KW-0106">Calcium</keyword>
<dbReference type="InterPro" id="IPR018247">
    <property type="entry name" value="EF_Hand_1_Ca_BS"/>
</dbReference>
<evidence type="ECO:0000259" key="4">
    <source>
        <dbReference type="PROSITE" id="PS50222"/>
    </source>
</evidence>
<accession>A0ABR2IJH6</accession>
<evidence type="ECO:0000256" key="1">
    <source>
        <dbReference type="ARBA" id="ARBA00022723"/>
    </source>
</evidence>
<dbReference type="Proteomes" id="UP001470230">
    <property type="component" value="Unassembled WGS sequence"/>
</dbReference>
<dbReference type="SMART" id="SM00054">
    <property type="entry name" value="EFh"/>
    <property type="match status" value="4"/>
</dbReference>
<reference evidence="5 6" key="1">
    <citation type="submission" date="2024-04" db="EMBL/GenBank/DDBJ databases">
        <title>Tritrichomonas musculus Genome.</title>
        <authorList>
            <person name="Alves-Ferreira E."/>
            <person name="Grigg M."/>
            <person name="Lorenzi H."/>
            <person name="Galac M."/>
        </authorList>
    </citation>
    <scope>NUCLEOTIDE SEQUENCE [LARGE SCALE GENOMIC DNA]</scope>
    <source>
        <strain evidence="5 6">EAF2021</strain>
    </source>
</reference>
<sequence length="169" mass="19894">MSVSNISFSVPDFDPDLLDEYRKEFDRIDTDHNHYLDKKEFTQYLLNQGYSKKMVKVTYKIVDINHDGKIAFDEFAEFIQSSVKIVEENDVNAYLKLVFKSCDTNHDGSLDKKEFAKFMKFMNIPVGFFQKDKKFKQVDTDGSGTIDFDEIIQFYHFTMSNEGKKKKKK</sequence>
<protein>
    <recommendedName>
        <fullName evidence="4">EF-hand domain-containing protein</fullName>
    </recommendedName>
</protein>
<feature type="domain" description="EF-hand" evidence="4">
    <location>
        <begin position="52"/>
        <end position="85"/>
    </location>
</feature>
<dbReference type="InterPro" id="IPR002048">
    <property type="entry name" value="EF_hand_dom"/>
</dbReference>
<dbReference type="Gene3D" id="1.10.238.10">
    <property type="entry name" value="EF-hand"/>
    <property type="match status" value="2"/>
</dbReference>
<dbReference type="PANTHER" id="PTHR23055">
    <property type="entry name" value="CALCIUM BINDING PROTEINS"/>
    <property type="match status" value="1"/>
</dbReference>
<feature type="domain" description="EF-hand" evidence="4">
    <location>
        <begin position="90"/>
        <end position="125"/>
    </location>
</feature>
<dbReference type="InterPro" id="IPR011992">
    <property type="entry name" value="EF-hand-dom_pair"/>
</dbReference>
<dbReference type="Pfam" id="PF13499">
    <property type="entry name" value="EF-hand_7"/>
    <property type="match status" value="2"/>
</dbReference>
<organism evidence="5 6">
    <name type="scientific">Tritrichomonas musculus</name>
    <dbReference type="NCBI Taxonomy" id="1915356"/>
    <lineage>
        <taxon>Eukaryota</taxon>
        <taxon>Metamonada</taxon>
        <taxon>Parabasalia</taxon>
        <taxon>Tritrichomonadida</taxon>
        <taxon>Tritrichomonadidae</taxon>
        <taxon>Tritrichomonas</taxon>
    </lineage>
</organism>
<gene>
    <name evidence="5" type="ORF">M9Y10_011505</name>
</gene>
<keyword evidence="1" id="KW-0479">Metal-binding</keyword>
<evidence type="ECO:0000313" key="5">
    <source>
        <dbReference type="EMBL" id="KAK8863815.1"/>
    </source>
</evidence>
<evidence type="ECO:0000313" key="6">
    <source>
        <dbReference type="Proteomes" id="UP001470230"/>
    </source>
</evidence>
<dbReference type="InterPro" id="IPR028846">
    <property type="entry name" value="Recoverin"/>
</dbReference>
<comment type="caution">
    <text evidence="5">The sequence shown here is derived from an EMBL/GenBank/DDBJ whole genome shotgun (WGS) entry which is preliminary data.</text>
</comment>
<dbReference type="PROSITE" id="PS50222">
    <property type="entry name" value="EF_HAND_2"/>
    <property type="match status" value="4"/>
</dbReference>
<feature type="domain" description="EF-hand" evidence="4">
    <location>
        <begin position="16"/>
        <end position="51"/>
    </location>
</feature>
<feature type="domain" description="EF-hand" evidence="4">
    <location>
        <begin position="132"/>
        <end position="161"/>
    </location>
</feature>
<keyword evidence="2" id="KW-0677">Repeat</keyword>
<name>A0ABR2IJH6_9EUKA</name>
<dbReference type="EMBL" id="JAPFFF010000017">
    <property type="protein sequence ID" value="KAK8863815.1"/>
    <property type="molecule type" value="Genomic_DNA"/>
</dbReference>
<evidence type="ECO:0000256" key="2">
    <source>
        <dbReference type="ARBA" id="ARBA00022737"/>
    </source>
</evidence>